<name>W2NLQ3_PHYNI</name>
<sequence>VRFIDHKRETESQTLIIRVERGSTSCGDAAVAPFTVGALSKRARLLGLHFDHVTPHGNAKGGAKSPAKAATRKAHAKSSKRHSKGSALKEATKVASEAVDASGDSAASKRRSSRRSRSSSMSSDDRPNIRFACREHSLGSEDEAKARSFRSVTGSFVEGHTPVPSEHSVDSLRSFASDHVDYESKTPERSESRADETEGSPNAGGDEGGKPPKNLSLAEGLEHAQAAKSAAEEAKHSKKRMASRSPLREGEETDAYYTMFDSSDEEDEGAIDEPREITIKWTDSRSCSKLLGESLGDRRRRLSARELPSTRDFMAYRGELWSPLLGRAQHSSWAYLWPHF</sequence>
<organism evidence="2">
    <name type="scientific">Phytophthora nicotianae</name>
    <name type="common">Potato buckeye rot agent</name>
    <name type="synonym">Phytophthora parasitica</name>
    <dbReference type="NCBI Taxonomy" id="4792"/>
    <lineage>
        <taxon>Eukaryota</taxon>
        <taxon>Sar</taxon>
        <taxon>Stramenopiles</taxon>
        <taxon>Oomycota</taxon>
        <taxon>Peronosporomycetes</taxon>
        <taxon>Peronosporales</taxon>
        <taxon>Peronosporaceae</taxon>
        <taxon>Phytophthora</taxon>
    </lineage>
</organism>
<feature type="region of interest" description="Disordered" evidence="1">
    <location>
        <begin position="72"/>
        <end position="129"/>
    </location>
</feature>
<accession>W2NLQ3</accession>
<feature type="non-terminal residue" evidence="2">
    <location>
        <position position="1"/>
    </location>
</feature>
<dbReference type="AlphaFoldDB" id="W2NLQ3"/>
<feature type="compositionally biased region" description="Basic residues" evidence="1">
    <location>
        <begin position="72"/>
        <end position="84"/>
    </location>
</feature>
<feature type="compositionally biased region" description="Basic and acidic residues" evidence="1">
    <location>
        <begin position="179"/>
        <end position="196"/>
    </location>
</feature>
<feature type="compositionally biased region" description="Basic residues" evidence="1">
    <location>
        <begin position="108"/>
        <end position="117"/>
    </location>
</feature>
<feature type="region of interest" description="Disordered" evidence="1">
    <location>
        <begin position="179"/>
        <end position="254"/>
    </location>
</feature>
<evidence type="ECO:0000256" key="1">
    <source>
        <dbReference type="SAM" id="MobiDB-lite"/>
    </source>
</evidence>
<dbReference type="Proteomes" id="UP000054532">
    <property type="component" value="Unassembled WGS sequence"/>
</dbReference>
<evidence type="ECO:0000313" key="2">
    <source>
        <dbReference type="EMBL" id="ETM48853.1"/>
    </source>
</evidence>
<protein>
    <submittedName>
        <fullName evidence="2">Uncharacterized protein</fullName>
    </submittedName>
</protein>
<dbReference type="VEuPathDB" id="FungiDB:PPTG_09387"/>
<dbReference type="EMBL" id="KI692240">
    <property type="protein sequence ID" value="ETM48853.1"/>
    <property type="molecule type" value="Genomic_DNA"/>
</dbReference>
<gene>
    <name evidence="2" type="ORF">L914_06673</name>
</gene>
<proteinExistence type="predicted"/>
<reference evidence="2" key="1">
    <citation type="submission" date="2013-11" db="EMBL/GenBank/DDBJ databases">
        <title>The Genome Sequence of Phytophthora parasitica IAC_01/95.</title>
        <authorList>
            <consortium name="The Broad Institute Genomics Platform"/>
            <person name="Russ C."/>
            <person name="Tyler B."/>
            <person name="Panabieres F."/>
            <person name="Shan W."/>
            <person name="Tripathy S."/>
            <person name="Grunwald N."/>
            <person name="Machado M."/>
            <person name="Johnson C.S."/>
            <person name="Arredondo F."/>
            <person name="Hong C."/>
            <person name="Coffey M."/>
            <person name="Young S.K."/>
            <person name="Zeng Q."/>
            <person name="Gargeya S."/>
            <person name="Fitzgerald M."/>
            <person name="Abouelleil A."/>
            <person name="Alvarado L."/>
            <person name="Chapman S.B."/>
            <person name="Gainer-Dewar J."/>
            <person name="Goldberg J."/>
            <person name="Griggs A."/>
            <person name="Gujja S."/>
            <person name="Hansen M."/>
            <person name="Howarth C."/>
            <person name="Imamovic A."/>
            <person name="Ireland A."/>
            <person name="Larimer J."/>
            <person name="McCowan C."/>
            <person name="Murphy C."/>
            <person name="Pearson M."/>
            <person name="Poon T.W."/>
            <person name="Priest M."/>
            <person name="Roberts A."/>
            <person name="Saif S."/>
            <person name="Shea T."/>
            <person name="Sykes S."/>
            <person name="Wortman J."/>
            <person name="Nusbaum C."/>
            <person name="Birren B."/>
        </authorList>
    </citation>
    <scope>NUCLEOTIDE SEQUENCE [LARGE SCALE GENOMIC DNA]</scope>
    <source>
        <strain evidence="2">IAC_01/95</strain>
    </source>
</reference>